<evidence type="ECO:0000313" key="6">
    <source>
        <dbReference type="Proteomes" id="UP000029643"/>
    </source>
</evidence>
<comment type="cofactor">
    <cofactor evidence="1">
        <name>Zn(2+)</name>
        <dbReference type="ChEBI" id="CHEBI:29105"/>
    </cofactor>
</comment>
<comment type="caution">
    <text evidence="5">The sequence shown here is derived from an EMBL/GenBank/DDBJ whole genome shotgun (WGS) entry which is preliminary data.</text>
</comment>
<evidence type="ECO:0000313" key="5">
    <source>
        <dbReference type="EMBL" id="GAL77241.1"/>
    </source>
</evidence>
<sequence>MKTCLQKPKTFLPKEHIWVNPDCGLKTRDWPETKDALKNLVTAAKNLRSQTLELV</sequence>
<dbReference type="AlphaFoldDB" id="A0A090WJR4"/>
<keyword evidence="5" id="KW-0808">Transferase</keyword>
<evidence type="ECO:0000256" key="3">
    <source>
        <dbReference type="ARBA" id="ARBA00022833"/>
    </source>
</evidence>
<dbReference type="PANTHER" id="PTHR30519">
    <property type="entry name" value="5-METHYLTETRAHYDROPTEROYLTRIGLUTAMATE--HOMOCYSTEINE METHYLTRANSFERASE"/>
    <property type="match status" value="1"/>
</dbReference>
<dbReference type="Proteomes" id="UP000029643">
    <property type="component" value="Unassembled WGS sequence"/>
</dbReference>
<organism evidence="5 6">
    <name type="scientific">Algibacter lectus</name>
    <dbReference type="NCBI Taxonomy" id="221126"/>
    <lineage>
        <taxon>Bacteria</taxon>
        <taxon>Pseudomonadati</taxon>
        <taxon>Bacteroidota</taxon>
        <taxon>Flavobacteriia</taxon>
        <taxon>Flavobacteriales</taxon>
        <taxon>Flavobacteriaceae</taxon>
        <taxon>Algibacter</taxon>
    </lineage>
</organism>
<dbReference type="InterPro" id="IPR002629">
    <property type="entry name" value="Met_Synth_C/arc"/>
</dbReference>
<accession>A0A090WJR4</accession>
<dbReference type="GO" id="GO:0008270">
    <property type="term" value="F:zinc ion binding"/>
    <property type="evidence" value="ECO:0007669"/>
    <property type="project" value="InterPro"/>
</dbReference>
<keyword evidence="3" id="KW-0862">Zinc</keyword>
<reference evidence="5" key="1">
    <citation type="journal article" date="2014" name="Genome Announc.">
        <title>Draft Genome Sequences of Marine Flavobacterium Algibacter lectus Strains SS8 and NR4.</title>
        <authorList>
            <person name="Takatani N."/>
            <person name="Nakanishi M."/>
            <person name="Meirelles P."/>
            <person name="Mino S."/>
            <person name="Suda W."/>
            <person name="Oshima K."/>
            <person name="Hattori M."/>
            <person name="Ohkuma M."/>
            <person name="Hosokawa M."/>
            <person name="Miyashita K."/>
            <person name="Thompson F.L."/>
            <person name="Niwa A."/>
            <person name="Sawabe T."/>
            <person name="Sawabe T."/>
        </authorList>
    </citation>
    <scope>NUCLEOTIDE SEQUENCE [LARGE SCALE GENOMIC DNA]</scope>
    <source>
        <strain evidence="5">JCM 19274</strain>
    </source>
</reference>
<proteinExistence type="predicted"/>
<dbReference type="GO" id="GO:0009086">
    <property type="term" value="P:methionine biosynthetic process"/>
    <property type="evidence" value="ECO:0007669"/>
    <property type="project" value="InterPro"/>
</dbReference>
<dbReference type="Pfam" id="PF01717">
    <property type="entry name" value="Meth_synt_2"/>
    <property type="match status" value="1"/>
</dbReference>
<dbReference type="Gene3D" id="3.20.20.210">
    <property type="match status" value="1"/>
</dbReference>
<keyword evidence="5" id="KW-0489">Methyltransferase</keyword>
<evidence type="ECO:0000256" key="1">
    <source>
        <dbReference type="ARBA" id="ARBA00001947"/>
    </source>
</evidence>
<dbReference type="GO" id="GO:0032259">
    <property type="term" value="P:methylation"/>
    <property type="evidence" value="ECO:0007669"/>
    <property type="project" value="UniProtKB-KW"/>
</dbReference>
<dbReference type="EC" id="2.1.1.14" evidence="5"/>
<evidence type="ECO:0000256" key="2">
    <source>
        <dbReference type="ARBA" id="ARBA00022723"/>
    </source>
</evidence>
<dbReference type="InterPro" id="IPR038071">
    <property type="entry name" value="UROD/MetE-like_sf"/>
</dbReference>
<keyword evidence="2" id="KW-0479">Metal-binding</keyword>
<evidence type="ECO:0000259" key="4">
    <source>
        <dbReference type="Pfam" id="PF01717"/>
    </source>
</evidence>
<dbReference type="EMBL" id="BBNU01000001">
    <property type="protein sequence ID" value="GAL77241.1"/>
    <property type="molecule type" value="Genomic_DNA"/>
</dbReference>
<dbReference type="SUPFAM" id="SSF51726">
    <property type="entry name" value="UROD/MetE-like"/>
    <property type="match status" value="1"/>
</dbReference>
<dbReference type="GO" id="GO:0003871">
    <property type="term" value="F:5-methyltetrahydropteroyltriglutamate-homocysteine S-methyltransferase activity"/>
    <property type="evidence" value="ECO:0007669"/>
    <property type="project" value="UniProtKB-EC"/>
</dbReference>
<gene>
    <name evidence="5" type="ORF">JCM19274_4954</name>
</gene>
<feature type="domain" description="Cobalamin-independent methionine synthase MetE C-terminal/archaeal" evidence="4">
    <location>
        <begin position="5"/>
        <end position="46"/>
    </location>
</feature>
<protein>
    <submittedName>
        <fullName evidence="5">5-methyltetrahydropteroyltriglutamate-homocysteine methyltransferase</fullName>
        <ecNumber evidence="5">2.1.1.14</ecNumber>
    </submittedName>
</protein>
<name>A0A090WJR4_9FLAO</name>